<protein>
    <submittedName>
        <fullName evidence="1">Uncharacterized protein</fullName>
    </submittedName>
</protein>
<evidence type="ECO:0000313" key="1">
    <source>
        <dbReference type="EMBL" id="GKT39872.1"/>
    </source>
</evidence>
<dbReference type="Proteomes" id="UP001055115">
    <property type="component" value="Unassembled WGS sequence"/>
</dbReference>
<dbReference type="AlphaFoldDB" id="A0AA37L101"/>
<evidence type="ECO:0000313" key="2">
    <source>
        <dbReference type="Proteomes" id="UP001055115"/>
    </source>
</evidence>
<name>A0AA37L101_9PEZI</name>
<proteinExistence type="predicted"/>
<keyword evidence="2" id="KW-1185">Reference proteome</keyword>
<organism evidence="1 2">
    <name type="scientific">Colletotrichum spaethianum</name>
    <dbReference type="NCBI Taxonomy" id="700344"/>
    <lineage>
        <taxon>Eukaryota</taxon>
        <taxon>Fungi</taxon>
        <taxon>Dikarya</taxon>
        <taxon>Ascomycota</taxon>
        <taxon>Pezizomycotina</taxon>
        <taxon>Sordariomycetes</taxon>
        <taxon>Hypocreomycetidae</taxon>
        <taxon>Glomerellales</taxon>
        <taxon>Glomerellaceae</taxon>
        <taxon>Colletotrichum</taxon>
        <taxon>Colletotrichum spaethianum species complex</taxon>
    </lineage>
</organism>
<gene>
    <name evidence="1" type="ORF">ColSpa_00053</name>
</gene>
<dbReference type="EMBL" id="BQXU01000001">
    <property type="protein sequence ID" value="GKT39872.1"/>
    <property type="molecule type" value="Genomic_DNA"/>
</dbReference>
<dbReference type="RefSeq" id="XP_049122222.1">
    <property type="nucleotide sequence ID" value="XM_049266265.1"/>
</dbReference>
<dbReference type="GeneID" id="73320855"/>
<comment type="caution">
    <text evidence="1">The sequence shown here is derived from an EMBL/GenBank/DDBJ whole genome shotgun (WGS) entry which is preliminary data.</text>
</comment>
<reference evidence="1 2" key="1">
    <citation type="submission" date="2022-03" db="EMBL/GenBank/DDBJ databases">
        <title>Genome data of Colletotrichum spp.</title>
        <authorList>
            <person name="Utami Y.D."/>
            <person name="Hiruma K."/>
        </authorList>
    </citation>
    <scope>NUCLEOTIDE SEQUENCE [LARGE SCALE GENOMIC DNA]</scope>
    <source>
        <strain evidence="1 2">MAFF 239500</strain>
    </source>
</reference>
<sequence length="71" mass="8196">MSDVSKTLPSCDDIKAYVKQLQGCNKKEEVESMFDSFKHRCQVYVNLVFETLWERRPFLTDSGYLGLGASR</sequence>
<accession>A0AA37L101</accession>